<dbReference type="AlphaFoldDB" id="A0A9J7BGV2"/>
<dbReference type="PANTHER" id="PTHR31616">
    <property type="entry name" value="TREHALASE"/>
    <property type="match status" value="1"/>
</dbReference>
<keyword evidence="7" id="KW-0326">Glycosidase</keyword>
<keyword evidence="6" id="KW-0119">Carbohydrate metabolism</keyword>
<dbReference type="FunFam" id="1.50.10.10:FF:000005">
    <property type="entry name" value="Glycosyl hydrolase, glucoamylase"/>
    <property type="match status" value="1"/>
</dbReference>
<evidence type="ECO:0000259" key="13">
    <source>
        <dbReference type="Pfam" id="PF19291"/>
    </source>
</evidence>
<feature type="domain" description="GH15-like" evidence="12">
    <location>
        <begin position="214"/>
        <end position="580"/>
    </location>
</feature>
<dbReference type="InterPro" id="IPR008928">
    <property type="entry name" value="6-hairpin_glycosidase_sf"/>
</dbReference>
<protein>
    <recommendedName>
        <fullName evidence="4">Trehalase</fullName>
        <ecNumber evidence="3">3.2.1.28</ecNumber>
    </recommendedName>
    <alternativeName>
        <fullName evidence="8">Alpha,alpha-trehalase</fullName>
    </alternativeName>
    <alternativeName>
        <fullName evidence="9">Alpha,alpha-trehalose glucohydrolase</fullName>
    </alternativeName>
</protein>
<dbReference type="EC" id="3.2.1.28" evidence="3"/>
<dbReference type="InterPro" id="IPR011613">
    <property type="entry name" value="GH15-like"/>
</dbReference>
<gene>
    <name evidence="14" type="ORF">MOP44_16665</name>
</gene>
<comment type="pathway">
    <text evidence="11">Glycan degradation; trehalose degradation; D-glucose from alpha,alpha-trehalose: step 1/1.</text>
</comment>
<dbReference type="RefSeq" id="WP_260791345.1">
    <property type="nucleotide sequence ID" value="NZ_CP093313.1"/>
</dbReference>
<evidence type="ECO:0000259" key="12">
    <source>
        <dbReference type="Pfam" id="PF00723"/>
    </source>
</evidence>
<comment type="similarity">
    <text evidence="2">Belongs to the glycosyl hydrolase 15 family.</text>
</comment>
<evidence type="ECO:0000256" key="5">
    <source>
        <dbReference type="ARBA" id="ARBA00022801"/>
    </source>
</evidence>
<comment type="cofactor">
    <cofactor evidence="10">
        <name>phosphate</name>
        <dbReference type="ChEBI" id="CHEBI:43474"/>
    </cofactor>
</comment>
<evidence type="ECO:0000256" key="3">
    <source>
        <dbReference type="ARBA" id="ARBA00012757"/>
    </source>
</evidence>
<dbReference type="Gene3D" id="1.50.10.10">
    <property type="match status" value="1"/>
</dbReference>
<dbReference type="EMBL" id="CP093313">
    <property type="protein sequence ID" value="UWZ82204.1"/>
    <property type="molecule type" value="Genomic_DNA"/>
</dbReference>
<organism evidence="14 15">
    <name type="scientific">Occallatibacter riparius</name>
    <dbReference type="NCBI Taxonomy" id="1002689"/>
    <lineage>
        <taxon>Bacteria</taxon>
        <taxon>Pseudomonadati</taxon>
        <taxon>Acidobacteriota</taxon>
        <taxon>Terriglobia</taxon>
        <taxon>Terriglobales</taxon>
        <taxon>Acidobacteriaceae</taxon>
        <taxon>Occallatibacter</taxon>
    </lineage>
</organism>
<accession>A0A9J7BGV2</accession>
<evidence type="ECO:0000313" key="14">
    <source>
        <dbReference type="EMBL" id="UWZ82204.1"/>
    </source>
</evidence>
<comment type="catalytic activity">
    <reaction evidence="1">
        <text>alpha,alpha-trehalose + H2O = alpha-D-glucose + beta-D-glucose</text>
        <dbReference type="Rhea" id="RHEA:32675"/>
        <dbReference type="ChEBI" id="CHEBI:15377"/>
        <dbReference type="ChEBI" id="CHEBI:15903"/>
        <dbReference type="ChEBI" id="CHEBI:16551"/>
        <dbReference type="ChEBI" id="CHEBI:17925"/>
        <dbReference type="EC" id="3.2.1.28"/>
    </reaction>
</comment>
<dbReference type="PANTHER" id="PTHR31616:SF0">
    <property type="entry name" value="GLUCAN 1,4-ALPHA-GLUCOSIDASE"/>
    <property type="match status" value="1"/>
</dbReference>
<dbReference type="InterPro" id="IPR045582">
    <property type="entry name" value="Trehalase-like_N"/>
</dbReference>
<evidence type="ECO:0000313" key="15">
    <source>
        <dbReference type="Proteomes" id="UP001059380"/>
    </source>
</evidence>
<keyword evidence="5 14" id="KW-0378">Hydrolase</keyword>
<sequence>MPSRIEDYALIGDCETAALVDKKGCIDWLCWPDFSSEACFAALLGSCENGYWWIRPDDGEWTTTRCYRDHTLILETTFKHSGGTVRLIDFMPIRERFSDVVRIIEGVSGRVRMRMDLALRFDYGRTVPWVTRIANGVRAVAGPNLAMLHASVPVHGEDLKTVAEFEVKQGNRIWFTLTYGESHRDDPDPIDAAQALKDTEQFWTGWAGKLEYEGKYRNIVEHSLITLKAMTFRPTGGVVAAMTTSLPEFIGGVRNWDYRYCWLRDTTFTLLALTAGGYYDEAAAWQDWLLRALAGSPDQIQIMYGLRGERQLIEWESDWLPGYEGSRPVRIGNAAATQVQLDIYGEMLDCFFHAQQSMGRHAEQDFRILVLLLEHLQQIWPDPDEGIWETRGGRRQFTYSKMMAWVAFDRAVKLAEQLKYRAPVDKWKKIRDEIHQQVCAQGFNQKKGCFVQSYGSDQLDAALLLMPQVGFLPGTDPRVRATVEAIERELMPGGLVLRYDTSKVEDGLPPGEGVFIACSFWMVSSLKAIGRENDARKLFERLITLRNDVGLLSEEYDLKARRLVGNFPQAFSHIALVVAATDLERGEQVTGLSRDAGAGAVRG</sequence>
<dbReference type="GO" id="GO:0004555">
    <property type="term" value="F:alpha,alpha-trehalase activity"/>
    <property type="evidence" value="ECO:0007669"/>
    <property type="project" value="UniProtKB-EC"/>
</dbReference>
<keyword evidence="15" id="KW-1185">Reference proteome</keyword>
<evidence type="ECO:0000256" key="10">
    <source>
        <dbReference type="ARBA" id="ARBA00053030"/>
    </source>
</evidence>
<name>A0A9J7BGV2_9BACT</name>
<dbReference type="Proteomes" id="UP001059380">
    <property type="component" value="Chromosome"/>
</dbReference>
<evidence type="ECO:0000256" key="2">
    <source>
        <dbReference type="ARBA" id="ARBA00006188"/>
    </source>
</evidence>
<evidence type="ECO:0000256" key="9">
    <source>
        <dbReference type="ARBA" id="ARBA00031637"/>
    </source>
</evidence>
<evidence type="ECO:0000256" key="7">
    <source>
        <dbReference type="ARBA" id="ARBA00023295"/>
    </source>
</evidence>
<dbReference type="KEGG" id="orp:MOP44_16665"/>
<dbReference type="InterPro" id="IPR012341">
    <property type="entry name" value="6hp_glycosidase-like_sf"/>
</dbReference>
<evidence type="ECO:0000256" key="8">
    <source>
        <dbReference type="ARBA" id="ARBA00030473"/>
    </source>
</evidence>
<dbReference type="GO" id="GO:0005993">
    <property type="term" value="P:trehalose catabolic process"/>
    <property type="evidence" value="ECO:0007669"/>
    <property type="project" value="UniProtKB-ARBA"/>
</dbReference>
<reference evidence="14" key="1">
    <citation type="submission" date="2021-04" db="EMBL/GenBank/DDBJ databases">
        <title>Phylogenetic analysis of Acidobacteriaceae.</title>
        <authorList>
            <person name="Qiu L."/>
            <person name="Zhang Q."/>
        </authorList>
    </citation>
    <scope>NUCLEOTIDE SEQUENCE</scope>
    <source>
        <strain evidence="14">DSM 25168</strain>
    </source>
</reference>
<dbReference type="Pfam" id="PF19291">
    <property type="entry name" value="TREH_N"/>
    <property type="match status" value="1"/>
</dbReference>
<dbReference type="Pfam" id="PF00723">
    <property type="entry name" value="Glyco_hydro_15"/>
    <property type="match status" value="1"/>
</dbReference>
<feature type="domain" description="Trehalase-like N-terminal" evidence="13">
    <location>
        <begin position="3"/>
        <end position="183"/>
    </location>
</feature>
<evidence type="ECO:0000256" key="6">
    <source>
        <dbReference type="ARBA" id="ARBA00023277"/>
    </source>
</evidence>
<evidence type="ECO:0000256" key="1">
    <source>
        <dbReference type="ARBA" id="ARBA00001576"/>
    </source>
</evidence>
<evidence type="ECO:0000256" key="4">
    <source>
        <dbReference type="ARBA" id="ARBA00019905"/>
    </source>
</evidence>
<dbReference type="SUPFAM" id="SSF48208">
    <property type="entry name" value="Six-hairpin glycosidases"/>
    <property type="match status" value="1"/>
</dbReference>
<proteinExistence type="inferred from homology"/>
<evidence type="ECO:0000256" key="11">
    <source>
        <dbReference type="ARBA" id="ARBA00060615"/>
    </source>
</evidence>